<evidence type="ECO:0000256" key="2">
    <source>
        <dbReference type="ARBA" id="ARBA00022729"/>
    </source>
</evidence>
<reference evidence="11" key="1">
    <citation type="submission" date="2021-09" db="EMBL/GenBank/DDBJ databases">
        <authorList>
            <consortium name="AG Swart"/>
            <person name="Singh M."/>
            <person name="Singh A."/>
            <person name="Seah K."/>
            <person name="Emmerich C."/>
        </authorList>
    </citation>
    <scope>NUCLEOTIDE SEQUENCE</scope>
    <source>
        <strain evidence="11">ATCC30299</strain>
    </source>
</reference>
<comment type="similarity">
    <text evidence="1 7">Belongs to the AB hydrolase superfamily. Lipase family.</text>
</comment>
<evidence type="ECO:0000259" key="10">
    <source>
        <dbReference type="Pfam" id="PF04083"/>
    </source>
</evidence>
<dbReference type="EMBL" id="CAJZBQ010000053">
    <property type="protein sequence ID" value="CAG9331361.1"/>
    <property type="molecule type" value="Genomic_DNA"/>
</dbReference>
<evidence type="ECO:0000256" key="5">
    <source>
        <dbReference type="ARBA" id="ARBA00023098"/>
    </source>
</evidence>
<keyword evidence="6" id="KW-0325">Glycoprotein</keyword>
<dbReference type="GO" id="GO:0016788">
    <property type="term" value="F:hydrolase activity, acting on ester bonds"/>
    <property type="evidence" value="ECO:0007669"/>
    <property type="project" value="InterPro"/>
</dbReference>
<feature type="domain" description="Partial AB-hydrolase lipase" evidence="10">
    <location>
        <begin position="31"/>
        <end position="89"/>
    </location>
</feature>
<keyword evidence="2 9" id="KW-0732">Signal</keyword>
<feature type="active site" description="Charge relay system" evidence="8">
    <location>
        <position position="335"/>
    </location>
</feature>
<dbReference type="InterPro" id="IPR025483">
    <property type="entry name" value="Lipase_euk"/>
</dbReference>
<dbReference type="InterPro" id="IPR029058">
    <property type="entry name" value="AB_hydrolase_fold"/>
</dbReference>
<dbReference type="PANTHER" id="PTHR11005">
    <property type="entry name" value="LYSOSOMAL ACID LIPASE-RELATED"/>
    <property type="match status" value="1"/>
</dbReference>
<accession>A0AAU9K1V9</accession>
<comment type="caution">
    <text evidence="11">The sequence shown here is derived from an EMBL/GenBank/DDBJ whole genome shotgun (WGS) entry which is preliminary data.</text>
</comment>
<dbReference type="Proteomes" id="UP001162131">
    <property type="component" value="Unassembled WGS sequence"/>
</dbReference>
<evidence type="ECO:0000256" key="4">
    <source>
        <dbReference type="ARBA" id="ARBA00022963"/>
    </source>
</evidence>
<feature type="chain" id="PRO_5043706568" description="Lipase" evidence="9">
    <location>
        <begin position="20"/>
        <end position="389"/>
    </location>
</feature>
<name>A0AAU9K1V9_9CILI</name>
<dbReference type="GO" id="GO:0016042">
    <property type="term" value="P:lipid catabolic process"/>
    <property type="evidence" value="ECO:0007669"/>
    <property type="project" value="UniProtKB-KW"/>
</dbReference>
<organism evidence="11 12">
    <name type="scientific">Blepharisma stoltei</name>
    <dbReference type="NCBI Taxonomy" id="1481888"/>
    <lineage>
        <taxon>Eukaryota</taxon>
        <taxon>Sar</taxon>
        <taxon>Alveolata</taxon>
        <taxon>Ciliophora</taxon>
        <taxon>Postciliodesmatophora</taxon>
        <taxon>Heterotrichea</taxon>
        <taxon>Heterotrichida</taxon>
        <taxon>Blepharismidae</taxon>
        <taxon>Blepharisma</taxon>
    </lineage>
</organism>
<keyword evidence="5" id="KW-0443">Lipid metabolism</keyword>
<evidence type="ECO:0000256" key="8">
    <source>
        <dbReference type="PIRSR" id="PIRSR000862-1"/>
    </source>
</evidence>
<proteinExistence type="inferred from homology"/>
<evidence type="ECO:0000313" key="12">
    <source>
        <dbReference type="Proteomes" id="UP001162131"/>
    </source>
</evidence>
<evidence type="ECO:0000256" key="6">
    <source>
        <dbReference type="ARBA" id="ARBA00023180"/>
    </source>
</evidence>
<dbReference type="Gene3D" id="3.40.50.1820">
    <property type="entry name" value="alpha/beta hydrolase"/>
    <property type="match status" value="1"/>
</dbReference>
<feature type="active site" description="Nucleophile" evidence="8">
    <location>
        <position position="166"/>
    </location>
</feature>
<dbReference type="PIRSF" id="PIRSF000862">
    <property type="entry name" value="Steryl_ester_lip"/>
    <property type="match status" value="1"/>
</dbReference>
<sequence>MKFTLFIFLLLHVYASLRASIVNPEAYMNFIEYCQFLRYPVTPYWVTTPDGYILNLFRIGKKHSKTFNKGTPIFMQHGLVDSSDDWIINDEDLAPGFILVNLGYDIWFGNTRGNHHSRNHTTLNPNTDPLFWNYTWNEMAEYDIPTEINFVLNFTGYQKLVYIGHSQGTTIIMAHLIEHPEFASKLAVSILLAPIATVMHQTSKVLADANHPEFFDLMAMFGIDEVFKKDSLIMPWVCEYLNLVCKDVVDMIADSDGNVDNNERLDVIMGHYPSSDSLKNIKMWSQMALYKEPRMQKFDYEDPIKNYEIYGSAKPPVYNLTSLTSNFGLFGGEYDRLGDQVDVQWLKSQIVNANIMWYKDDYPLGHGTFMWFKNSTWFNDVISLIKKVV</sequence>
<keyword evidence="3 7" id="KW-0378">Hydrolase</keyword>
<evidence type="ECO:0000256" key="3">
    <source>
        <dbReference type="ARBA" id="ARBA00022801"/>
    </source>
</evidence>
<feature type="signal peptide" evidence="9">
    <location>
        <begin position="1"/>
        <end position="19"/>
    </location>
</feature>
<dbReference type="InterPro" id="IPR006693">
    <property type="entry name" value="AB_hydrolase_lipase"/>
</dbReference>
<gene>
    <name evidence="11" type="ORF">BSTOLATCC_MIC53433</name>
</gene>
<evidence type="ECO:0000256" key="1">
    <source>
        <dbReference type="ARBA" id="ARBA00010701"/>
    </source>
</evidence>
<keyword evidence="4 7" id="KW-0442">Lipid degradation</keyword>
<dbReference type="Pfam" id="PF04083">
    <property type="entry name" value="Abhydro_lipase"/>
    <property type="match status" value="1"/>
</dbReference>
<feature type="active site" description="Charge relay system" evidence="8">
    <location>
        <position position="366"/>
    </location>
</feature>
<keyword evidence="12" id="KW-1185">Reference proteome</keyword>
<dbReference type="FunFam" id="3.40.50.1820:FF:000057">
    <property type="entry name" value="Lipase"/>
    <property type="match status" value="1"/>
</dbReference>
<evidence type="ECO:0000313" key="11">
    <source>
        <dbReference type="EMBL" id="CAG9331361.1"/>
    </source>
</evidence>
<protein>
    <recommendedName>
        <fullName evidence="7">Lipase</fullName>
    </recommendedName>
</protein>
<dbReference type="SUPFAM" id="SSF53474">
    <property type="entry name" value="alpha/beta-Hydrolases"/>
    <property type="match status" value="1"/>
</dbReference>
<evidence type="ECO:0000256" key="7">
    <source>
        <dbReference type="PIRNR" id="PIRNR000862"/>
    </source>
</evidence>
<evidence type="ECO:0000256" key="9">
    <source>
        <dbReference type="SAM" id="SignalP"/>
    </source>
</evidence>
<dbReference type="AlphaFoldDB" id="A0AAU9K1V9"/>